<proteinExistence type="predicted"/>
<feature type="domain" description="RRM" evidence="4">
    <location>
        <begin position="666"/>
        <end position="738"/>
    </location>
</feature>
<dbReference type="SMART" id="SM00360">
    <property type="entry name" value="RRM"/>
    <property type="match status" value="3"/>
</dbReference>
<organism evidence="5 6">
    <name type="scientific">Oedothorax gibbosus</name>
    <dbReference type="NCBI Taxonomy" id="931172"/>
    <lineage>
        <taxon>Eukaryota</taxon>
        <taxon>Metazoa</taxon>
        <taxon>Ecdysozoa</taxon>
        <taxon>Arthropoda</taxon>
        <taxon>Chelicerata</taxon>
        <taxon>Arachnida</taxon>
        <taxon>Araneae</taxon>
        <taxon>Araneomorphae</taxon>
        <taxon>Entelegynae</taxon>
        <taxon>Araneoidea</taxon>
        <taxon>Linyphiidae</taxon>
        <taxon>Erigoninae</taxon>
        <taxon>Oedothorax</taxon>
    </lineage>
</organism>
<comment type="caution">
    <text evidence="5">The sequence shown here is derived from an EMBL/GenBank/DDBJ whole genome shotgun (WGS) entry which is preliminary data.</text>
</comment>
<dbReference type="InterPro" id="IPR035979">
    <property type="entry name" value="RBD_domain_sf"/>
</dbReference>
<dbReference type="Gene3D" id="3.30.160.20">
    <property type="match status" value="1"/>
</dbReference>
<dbReference type="GO" id="GO:0003723">
    <property type="term" value="F:RNA binding"/>
    <property type="evidence" value="ECO:0007669"/>
    <property type="project" value="UniProtKB-UniRule"/>
</dbReference>
<gene>
    <name evidence="5" type="ORF">JTE90_008550</name>
</gene>
<evidence type="ECO:0000313" key="6">
    <source>
        <dbReference type="Proteomes" id="UP000827092"/>
    </source>
</evidence>
<dbReference type="EMBL" id="JAFNEN010000077">
    <property type="protein sequence ID" value="KAG8195859.1"/>
    <property type="molecule type" value="Genomic_DNA"/>
</dbReference>
<dbReference type="InterPro" id="IPR012677">
    <property type="entry name" value="Nucleotide-bd_a/b_plait_sf"/>
</dbReference>
<dbReference type="PANTHER" id="PTHR21245">
    <property type="entry name" value="HETEROGENEOUS NUCLEAR RIBONUCLEOPROTEIN"/>
    <property type="match status" value="1"/>
</dbReference>
<evidence type="ECO:0000256" key="3">
    <source>
        <dbReference type="SAM" id="MobiDB-lite"/>
    </source>
</evidence>
<feature type="compositionally biased region" description="Low complexity" evidence="3">
    <location>
        <begin position="894"/>
        <end position="905"/>
    </location>
</feature>
<keyword evidence="1 2" id="KW-0694">RNA-binding</keyword>
<feature type="region of interest" description="Disordered" evidence="3">
    <location>
        <begin position="884"/>
        <end position="905"/>
    </location>
</feature>
<evidence type="ECO:0000256" key="2">
    <source>
        <dbReference type="PROSITE-ProRule" id="PRU00176"/>
    </source>
</evidence>
<feature type="compositionally biased region" description="Polar residues" evidence="3">
    <location>
        <begin position="121"/>
        <end position="130"/>
    </location>
</feature>
<feature type="compositionally biased region" description="Low complexity" evidence="3">
    <location>
        <begin position="131"/>
        <end position="145"/>
    </location>
</feature>
<dbReference type="AlphaFoldDB" id="A0AAV6VGR7"/>
<reference evidence="5 6" key="1">
    <citation type="journal article" date="2022" name="Nat. Ecol. Evol.">
        <title>A masculinizing supergene underlies an exaggerated male reproductive morph in a spider.</title>
        <authorList>
            <person name="Hendrickx F."/>
            <person name="De Corte Z."/>
            <person name="Sonet G."/>
            <person name="Van Belleghem S.M."/>
            <person name="Kostlbacher S."/>
            <person name="Vangestel C."/>
        </authorList>
    </citation>
    <scope>NUCLEOTIDE SEQUENCE [LARGE SCALE GENOMIC DNA]</scope>
    <source>
        <strain evidence="5">W744_W776</strain>
    </source>
</reference>
<dbReference type="Gene3D" id="3.30.70.330">
    <property type="match status" value="3"/>
</dbReference>
<feature type="domain" description="RRM" evidence="4">
    <location>
        <begin position="476"/>
        <end position="555"/>
    </location>
</feature>
<evidence type="ECO:0000256" key="1">
    <source>
        <dbReference type="ARBA" id="ARBA00022884"/>
    </source>
</evidence>
<feature type="region of interest" description="Disordered" evidence="3">
    <location>
        <begin position="121"/>
        <end position="146"/>
    </location>
</feature>
<dbReference type="Proteomes" id="UP000827092">
    <property type="component" value="Unassembled WGS sequence"/>
</dbReference>
<dbReference type="SUPFAM" id="SSF54928">
    <property type="entry name" value="RNA-binding domain, RBD"/>
    <property type="match status" value="2"/>
</dbReference>
<dbReference type="Pfam" id="PF00076">
    <property type="entry name" value="RRM_1"/>
    <property type="match status" value="2"/>
</dbReference>
<accession>A0AAV6VGR7</accession>
<dbReference type="PROSITE" id="PS50102">
    <property type="entry name" value="RRM"/>
    <property type="match status" value="2"/>
</dbReference>
<keyword evidence="6" id="KW-1185">Reference proteome</keyword>
<evidence type="ECO:0000259" key="4">
    <source>
        <dbReference type="PROSITE" id="PS50102"/>
    </source>
</evidence>
<sequence>MSDFVNKTASEDSGPPVIETTNRHCIQEDDSLPLDNSSNEDAFENGVLGGYRCFSDSPKTGISKLDLNRESETSVESSALECEKGQEMCSVSKKTTMSLPGVTYGLADKIENGWFSKSFSETDSGFSTTGERSVSESSYGSSSPELSEKYSANNFKHLQNRECSTSTEFRYTFDGGNIQDLSQENDQESLTNVKLASVIQMNGQQPLNKINFGKANALSSNFLENRQSHNEHDEVKVVKVNNQAYQAKRVRFKVEDTNTQTSKQVGDVNLTSHFVNNLPKPQLPSLENVKTCAGKINNQEFPVTFPSLYPANTASQYSNMWNQHQFVSQYSNMWNQHQFVSQYNNNASSNVIPVSQNSNNLVQHQYTSRYNSNMTSYPSANPVSQYSSNLAQRQNASLYGNNMAGLISSNPASQYSQHSQYSNSMSLNPTSQYSTKMPKNSVIVRPLMPYTVQENGQRIYGGPPPGWVGPPPPKGCEVFINDLPRHMFEDELVPLFQSIGVLYEFRLVINHSGHTSRGYAFAKYSNQTDAQLAIDCLHTYEISPGRFILVELSVDNLKLHIKGVPCHMTTTQVYEEMCRITPGVARVYLYPNLADPSRNRGFTFVEYENHHAADIARRILYSPGTLLFGKIVPDNFVNWAKLEPEVDEECLRAFIKIYYVKLFQVTSLYARNIPLHVGEWELKKIFSLNGKFVVQKVRKIKNFAFVHFFTREEAENALQHFNEFILDGSVLEVMWAKPRIQKITPSDITETKDPLLHRLANGMPSYQSVFNNPTLFLQCVCEQYRFGEPVYRVSRKDAPDGSVEFKAEVSISNWPLPVKKFVGSEGFPTAIEAKRKVAISALKSFEFYCKASDYFQIPMKFQGPMSSAPICQRENNQMYPDITQIEPTQPNGHLDASSLRNSSNSDSVNDLDLLPVAVALARNMFIN</sequence>
<dbReference type="Pfam" id="PF14709">
    <property type="entry name" value="DND1_DSRM"/>
    <property type="match status" value="1"/>
</dbReference>
<dbReference type="InterPro" id="IPR000504">
    <property type="entry name" value="RRM_dom"/>
</dbReference>
<name>A0AAV6VGR7_9ARAC</name>
<evidence type="ECO:0000313" key="5">
    <source>
        <dbReference type="EMBL" id="KAG8195859.1"/>
    </source>
</evidence>
<protein>
    <recommendedName>
        <fullName evidence="4">RRM domain-containing protein</fullName>
    </recommendedName>
</protein>